<keyword evidence="2" id="KW-0285">Flavoprotein</keyword>
<evidence type="ECO:0000256" key="3">
    <source>
        <dbReference type="ARBA" id="ARBA00022643"/>
    </source>
</evidence>
<evidence type="ECO:0000313" key="7">
    <source>
        <dbReference type="EMBL" id="SVA89148.1"/>
    </source>
</evidence>
<dbReference type="AlphaFoldDB" id="A0A381ZIJ9"/>
<feature type="domain" description="NADH:flavin oxidoreductase/NADH oxidase N-terminal" evidence="6">
    <location>
        <begin position="3"/>
        <end position="343"/>
    </location>
</feature>
<evidence type="ECO:0000256" key="5">
    <source>
        <dbReference type="ARBA" id="ARBA00023002"/>
    </source>
</evidence>
<dbReference type="GO" id="GO:0050661">
    <property type="term" value="F:NADP binding"/>
    <property type="evidence" value="ECO:0007669"/>
    <property type="project" value="InterPro"/>
</dbReference>
<dbReference type="PANTHER" id="PTHR43303">
    <property type="entry name" value="NADPH DEHYDROGENASE C23G7.10C-RELATED"/>
    <property type="match status" value="1"/>
</dbReference>
<dbReference type="GO" id="GO:0010181">
    <property type="term" value="F:FMN binding"/>
    <property type="evidence" value="ECO:0007669"/>
    <property type="project" value="InterPro"/>
</dbReference>
<dbReference type="InterPro" id="IPR044152">
    <property type="entry name" value="YqjM-like"/>
</dbReference>
<gene>
    <name evidence="7" type="ORF">METZ01_LOCUS142002</name>
</gene>
<keyword evidence="5" id="KW-0560">Oxidoreductase</keyword>
<evidence type="ECO:0000256" key="2">
    <source>
        <dbReference type="ARBA" id="ARBA00022630"/>
    </source>
</evidence>
<reference evidence="7" key="1">
    <citation type="submission" date="2018-05" db="EMBL/GenBank/DDBJ databases">
        <authorList>
            <person name="Lanie J.A."/>
            <person name="Ng W.-L."/>
            <person name="Kazmierczak K.M."/>
            <person name="Andrzejewski T.M."/>
            <person name="Davidsen T.M."/>
            <person name="Wayne K.J."/>
            <person name="Tettelin H."/>
            <person name="Glass J.I."/>
            <person name="Rusch D."/>
            <person name="Podicherti R."/>
            <person name="Tsui H.-C.T."/>
            <person name="Winkler M.E."/>
        </authorList>
    </citation>
    <scope>NUCLEOTIDE SEQUENCE</scope>
</reference>
<keyword evidence="4" id="KW-0521">NADP</keyword>
<dbReference type="SUPFAM" id="SSF51395">
    <property type="entry name" value="FMN-linked oxidoreductases"/>
    <property type="match status" value="1"/>
</dbReference>
<dbReference type="Gene3D" id="3.20.20.70">
    <property type="entry name" value="Aldolase class I"/>
    <property type="match status" value="1"/>
</dbReference>
<evidence type="ECO:0000259" key="6">
    <source>
        <dbReference type="Pfam" id="PF00724"/>
    </source>
</evidence>
<dbReference type="InterPro" id="IPR013785">
    <property type="entry name" value="Aldolase_TIM"/>
</dbReference>
<dbReference type="EMBL" id="UINC01021492">
    <property type="protein sequence ID" value="SVA89148.1"/>
    <property type="molecule type" value="Genomic_DNA"/>
</dbReference>
<comment type="cofactor">
    <cofactor evidence="1">
        <name>FMN</name>
        <dbReference type="ChEBI" id="CHEBI:58210"/>
    </cofactor>
</comment>
<keyword evidence="3" id="KW-0288">FMN</keyword>
<evidence type="ECO:0000256" key="4">
    <source>
        <dbReference type="ARBA" id="ARBA00022857"/>
    </source>
</evidence>
<dbReference type="PANTHER" id="PTHR43303:SF4">
    <property type="entry name" value="NADPH DEHYDROGENASE C23G7.10C-RELATED"/>
    <property type="match status" value="1"/>
</dbReference>
<proteinExistence type="predicted"/>
<dbReference type="CDD" id="cd02932">
    <property type="entry name" value="OYE_YqiM_FMN"/>
    <property type="match status" value="1"/>
</dbReference>
<organism evidence="7">
    <name type="scientific">marine metagenome</name>
    <dbReference type="NCBI Taxonomy" id="408172"/>
    <lineage>
        <taxon>unclassified sequences</taxon>
        <taxon>metagenomes</taxon>
        <taxon>ecological metagenomes</taxon>
    </lineage>
</organism>
<protein>
    <recommendedName>
        <fullName evidence="6">NADH:flavin oxidoreductase/NADH oxidase N-terminal domain-containing protein</fullName>
    </recommendedName>
</protein>
<name>A0A381ZIJ9_9ZZZZ</name>
<evidence type="ECO:0000256" key="1">
    <source>
        <dbReference type="ARBA" id="ARBA00001917"/>
    </source>
</evidence>
<sequence length="365" mass="40203">MSKLFSPITIRGETIPNRVFVSPMCQYSSETEDGQPGIWHNIHYGTRAVGGAGLVMIEATSVQAEGRITPWDLGIWSDDHTDTHRPIVDAITSRGATPAIQLAHAGRKASHDKPWAGGATLDLAHGGWQVVAPSPLSFDDSYADPRELSIEDIDGVVADFANSTKRSIDAGIRVIELHMAHGYLGCEFLSPLSNHRSDNYGGSLENRARFPLEVVRAVRKEMPDSMPLFVRVSATEYMDDGWDIDECVELARWFKEEGVDMIDCSSGGNSPAQTLKPFPGYQVQFATRIRNEADIPTAAVGLITEPKQAEEVLTNGEADAILLGRVLLRSPYWPIEAQAELDEEIGWPSQYLRGRELAQFTQLSR</sequence>
<accession>A0A381ZIJ9</accession>
<dbReference type="InterPro" id="IPR001155">
    <property type="entry name" value="OxRdtase_FMN_N"/>
</dbReference>
<dbReference type="GO" id="GO:0003959">
    <property type="term" value="F:NADPH dehydrogenase activity"/>
    <property type="evidence" value="ECO:0007669"/>
    <property type="project" value="InterPro"/>
</dbReference>
<dbReference type="Pfam" id="PF00724">
    <property type="entry name" value="Oxidored_FMN"/>
    <property type="match status" value="1"/>
</dbReference>